<dbReference type="Proteomes" id="UP000005408">
    <property type="component" value="Unassembled WGS sequence"/>
</dbReference>
<sequence length="107" mass="12808">MSLSNVEKEQQCTLHWFQSWSPMQKADFMKDLLEKASPCNVDTLFDAMHSLNVRDRPPSIFQCQVKLFTQWFEEWSTKDRNEFMNQLQQIDPVFIQTFNEELARLSK</sequence>
<dbReference type="EnsemblMetazoa" id="G10707.2">
    <property type="protein sequence ID" value="G10707.2:cds"/>
    <property type="gene ID" value="G10707"/>
</dbReference>
<evidence type="ECO:0000313" key="2">
    <source>
        <dbReference type="Proteomes" id="UP000005408"/>
    </source>
</evidence>
<protein>
    <submittedName>
        <fullName evidence="1">Uncharacterized protein</fullName>
    </submittedName>
</protein>
<accession>A0A8W8HRA0</accession>
<proteinExistence type="predicted"/>
<evidence type="ECO:0000313" key="1">
    <source>
        <dbReference type="EnsemblMetazoa" id="G10707.1:cds"/>
    </source>
</evidence>
<dbReference type="Pfam" id="PF14969">
    <property type="entry name" value="DUF4508"/>
    <property type="match status" value="1"/>
</dbReference>
<name>A0A8W8HRA0_MAGGI</name>
<dbReference type="PANTHER" id="PTHR16260">
    <property type="entry name" value="SIMILAR TO 1700123O20RIK PROTEIN"/>
    <property type="match status" value="1"/>
</dbReference>
<dbReference type="EnsemblMetazoa" id="G10707.1">
    <property type="protein sequence ID" value="G10707.1:cds"/>
    <property type="gene ID" value="G10707"/>
</dbReference>
<organism evidence="1 2">
    <name type="scientific">Magallana gigas</name>
    <name type="common">Pacific oyster</name>
    <name type="synonym">Crassostrea gigas</name>
    <dbReference type="NCBI Taxonomy" id="29159"/>
    <lineage>
        <taxon>Eukaryota</taxon>
        <taxon>Metazoa</taxon>
        <taxon>Spiralia</taxon>
        <taxon>Lophotrochozoa</taxon>
        <taxon>Mollusca</taxon>
        <taxon>Bivalvia</taxon>
        <taxon>Autobranchia</taxon>
        <taxon>Pteriomorphia</taxon>
        <taxon>Ostreida</taxon>
        <taxon>Ostreoidea</taxon>
        <taxon>Ostreidae</taxon>
        <taxon>Magallana</taxon>
    </lineage>
</organism>
<reference evidence="1" key="1">
    <citation type="submission" date="2022-08" db="UniProtKB">
        <authorList>
            <consortium name="EnsemblMetazoa"/>
        </authorList>
    </citation>
    <scope>IDENTIFICATION</scope>
    <source>
        <strain evidence="1">05x7-T-G4-1.051#20</strain>
    </source>
</reference>
<dbReference type="AlphaFoldDB" id="A0A8W8HRA0"/>
<dbReference type="InterPro" id="IPR028019">
    <property type="entry name" value="DUF4508"/>
</dbReference>
<keyword evidence="2" id="KW-1185">Reference proteome</keyword>
<dbReference type="PANTHER" id="PTHR16260:SF3">
    <property type="entry name" value="CHROMOSOME 14 OPEN READING FRAME 119-LIKE-RELATED"/>
    <property type="match status" value="1"/>
</dbReference>